<protein>
    <submittedName>
        <fullName evidence="2">Uncharacterized protein</fullName>
    </submittedName>
</protein>
<feature type="region of interest" description="Disordered" evidence="1">
    <location>
        <begin position="1"/>
        <end position="30"/>
    </location>
</feature>
<evidence type="ECO:0000256" key="1">
    <source>
        <dbReference type="SAM" id="MobiDB-lite"/>
    </source>
</evidence>
<evidence type="ECO:0000313" key="2">
    <source>
        <dbReference type="EMBL" id="CAG5095523.1"/>
    </source>
</evidence>
<reference evidence="2" key="1">
    <citation type="submission" date="2021-04" db="EMBL/GenBank/DDBJ databases">
        <authorList>
            <person name="Chebbi M.A.C M."/>
        </authorList>
    </citation>
    <scope>NUCLEOTIDE SEQUENCE</scope>
</reference>
<feature type="compositionally biased region" description="Acidic residues" evidence="1">
    <location>
        <begin position="11"/>
        <end position="30"/>
    </location>
</feature>
<sequence length="152" mass="17773">MIMKKKKDVDSQDESEAQEGNAQEEPDEFNLEEYVKSLKAEYEEWKKTLKERKHQRRLLAKQEEALKSGVELDFNVLTESDREFIQARPNYGAICEKINDLVPIAVKVAQGNIEINHLNDNLQQFLGEKIKESNIKIIEKYKQMTNDIVDNF</sequence>
<accession>A0A8J2HHH1</accession>
<dbReference type="Proteomes" id="UP000786811">
    <property type="component" value="Unassembled WGS sequence"/>
</dbReference>
<keyword evidence="3" id="KW-1185">Reference proteome</keyword>
<gene>
    <name evidence="2" type="ORF">HICCMSTLAB_LOCUS7751</name>
</gene>
<dbReference type="OrthoDB" id="7696821at2759"/>
<evidence type="ECO:0000313" key="3">
    <source>
        <dbReference type="Proteomes" id="UP000786811"/>
    </source>
</evidence>
<proteinExistence type="predicted"/>
<dbReference type="AlphaFoldDB" id="A0A8J2HHH1"/>
<name>A0A8J2HHH1_COTCN</name>
<dbReference type="EMBL" id="CAJNRD030001121">
    <property type="protein sequence ID" value="CAG5095523.1"/>
    <property type="molecule type" value="Genomic_DNA"/>
</dbReference>
<organism evidence="2 3">
    <name type="scientific">Cotesia congregata</name>
    <name type="common">Parasitoid wasp</name>
    <name type="synonym">Apanteles congregatus</name>
    <dbReference type="NCBI Taxonomy" id="51543"/>
    <lineage>
        <taxon>Eukaryota</taxon>
        <taxon>Metazoa</taxon>
        <taxon>Ecdysozoa</taxon>
        <taxon>Arthropoda</taxon>
        <taxon>Hexapoda</taxon>
        <taxon>Insecta</taxon>
        <taxon>Pterygota</taxon>
        <taxon>Neoptera</taxon>
        <taxon>Endopterygota</taxon>
        <taxon>Hymenoptera</taxon>
        <taxon>Apocrita</taxon>
        <taxon>Ichneumonoidea</taxon>
        <taxon>Braconidae</taxon>
        <taxon>Microgastrinae</taxon>
        <taxon>Cotesia</taxon>
    </lineage>
</organism>
<comment type="caution">
    <text evidence="2">The sequence shown here is derived from an EMBL/GenBank/DDBJ whole genome shotgun (WGS) entry which is preliminary data.</text>
</comment>